<dbReference type="AlphaFoldDB" id="A0A097SQ56"/>
<geneLocation type="plasmid" evidence="2">
    <name>pNSL1</name>
</geneLocation>
<evidence type="ECO:0000259" key="1">
    <source>
        <dbReference type="Pfam" id="PF21351"/>
    </source>
</evidence>
<proteinExistence type="predicted"/>
<reference evidence="2" key="1">
    <citation type="submission" date="2014-03" db="EMBL/GenBank/DDBJ databases">
        <authorList>
            <person name="Zhang G."/>
            <person name="Zhu L."/>
            <person name="Fang P."/>
        </authorList>
    </citation>
    <scope>NUCLEOTIDE SEQUENCE</scope>
    <source>
        <strain evidence="2">NS1</strain>
        <plasmid evidence="2">pNSL1</plasmid>
    </source>
</reference>
<sequence length="135" mass="14899">MIERAQREIAETLVPAGVVSDSWAAFVGTVLTALDSANDPVVRRLVLIEGPAVLGWIDMWRAQEPLLHSIAAMREPFEFDRQGPSIHTSIRARLLVAAVEEAMLYLPHTDDLKRDHKIVQAEVRTLLESAGLPGP</sequence>
<dbReference type="InterPro" id="IPR049484">
    <property type="entry name" value="Rv0078-like_C"/>
</dbReference>
<feature type="domain" description="Transcriptional regulator Rv0078-like C-terminal" evidence="1">
    <location>
        <begin position="23"/>
        <end position="128"/>
    </location>
</feature>
<gene>
    <name evidence="2" type="ORF">LRS1606.222</name>
</gene>
<keyword evidence="2" id="KW-0614">Plasmid</keyword>
<accession>A0A097SQ56</accession>
<dbReference type="Pfam" id="PF21351">
    <property type="entry name" value="TetR_C_41"/>
    <property type="match status" value="1"/>
</dbReference>
<protein>
    <recommendedName>
        <fullName evidence="1">Transcriptional regulator Rv0078-like C-terminal domain-containing protein</fullName>
    </recommendedName>
</protein>
<dbReference type="Gene3D" id="1.10.357.10">
    <property type="entry name" value="Tetracycline Repressor, domain 2"/>
    <property type="match status" value="1"/>
</dbReference>
<evidence type="ECO:0000313" key="2">
    <source>
        <dbReference type="EMBL" id="AIU93656.1"/>
    </source>
</evidence>
<organism evidence="2">
    <name type="scientific">Rhodococcus sp. NS1</name>
    <dbReference type="NCBI Taxonomy" id="402236"/>
    <lineage>
        <taxon>Bacteria</taxon>
        <taxon>Bacillati</taxon>
        <taxon>Actinomycetota</taxon>
        <taxon>Actinomycetes</taxon>
        <taxon>Mycobacteriales</taxon>
        <taxon>Nocardiaceae</taxon>
        <taxon>Rhodococcus</taxon>
    </lineage>
</organism>
<name>A0A097SQ56_9NOCA</name>
<dbReference type="EMBL" id="KJ605395">
    <property type="protein sequence ID" value="AIU93656.1"/>
    <property type="molecule type" value="Genomic_DNA"/>
</dbReference>